<proteinExistence type="predicted"/>
<dbReference type="AlphaFoldDB" id="A0AAP0PHB5"/>
<evidence type="ECO:0000256" key="1">
    <source>
        <dbReference type="SAM" id="MobiDB-lite"/>
    </source>
</evidence>
<keyword evidence="3" id="KW-1185">Reference proteome</keyword>
<dbReference type="EMBL" id="JBBNAF010000005">
    <property type="protein sequence ID" value="KAK9142824.1"/>
    <property type="molecule type" value="Genomic_DNA"/>
</dbReference>
<protein>
    <submittedName>
        <fullName evidence="2">Uncharacterized protein</fullName>
    </submittedName>
</protein>
<accession>A0AAP0PHB5</accession>
<name>A0AAP0PHB5_9MAGN</name>
<dbReference type="Proteomes" id="UP001420932">
    <property type="component" value="Unassembled WGS sequence"/>
</dbReference>
<comment type="caution">
    <text evidence="2">The sequence shown here is derived from an EMBL/GenBank/DDBJ whole genome shotgun (WGS) entry which is preliminary data.</text>
</comment>
<evidence type="ECO:0000313" key="3">
    <source>
        <dbReference type="Proteomes" id="UP001420932"/>
    </source>
</evidence>
<feature type="region of interest" description="Disordered" evidence="1">
    <location>
        <begin position="22"/>
        <end position="60"/>
    </location>
</feature>
<evidence type="ECO:0000313" key="2">
    <source>
        <dbReference type="EMBL" id="KAK9142824.1"/>
    </source>
</evidence>
<gene>
    <name evidence="2" type="ORF">Syun_012224</name>
</gene>
<reference evidence="2 3" key="1">
    <citation type="submission" date="2024-01" db="EMBL/GenBank/DDBJ databases">
        <title>Genome assemblies of Stephania.</title>
        <authorList>
            <person name="Yang L."/>
        </authorList>
    </citation>
    <scope>NUCLEOTIDE SEQUENCE [LARGE SCALE GENOMIC DNA]</scope>
    <source>
        <strain evidence="2">YNDBR</strain>
        <tissue evidence="2">Leaf</tissue>
    </source>
</reference>
<organism evidence="2 3">
    <name type="scientific">Stephania yunnanensis</name>
    <dbReference type="NCBI Taxonomy" id="152371"/>
    <lineage>
        <taxon>Eukaryota</taxon>
        <taxon>Viridiplantae</taxon>
        <taxon>Streptophyta</taxon>
        <taxon>Embryophyta</taxon>
        <taxon>Tracheophyta</taxon>
        <taxon>Spermatophyta</taxon>
        <taxon>Magnoliopsida</taxon>
        <taxon>Ranunculales</taxon>
        <taxon>Menispermaceae</taxon>
        <taxon>Menispermoideae</taxon>
        <taxon>Cissampelideae</taxon>
        <taxon>Stephania</taxon>
    </lineage>
</organism>
<sequence>MIKRGTETKIWAKGVINLKVTSSAKQSKRTKTSSRLLQIENSKDIRQSDEASSQHHRVRV</sequence>
<feature type="compositionally biased region" description="Basic and acidic residues" evidence="1">
    <location>
        <begin position="41"/>
        <end position="53"/>
    </location>
</feature>